<comment type="subcellular location">
    <subcellularLocation>
        <location evidence="1">Membrane</location>
        <topology evidence="1">Multi-pass membrane protein</topology>
    </subcellularLocation>
</comment>
<dbReference type="GO" id="GO:0016020">
    <property type="term" value="C:membrane"/>
    <property type="evidence" value="ECO:0007669"/>
    <property type="project" value="UniProtKB-SubCell"/>
</dbReference>
<gene>
    <name evidence="7" type="primary">OCTL</name>
</gene>
<feature type="transmembrane region" description="Helical" evidence="5">
    <location>
        <begin position="496"/>
        <end position="515"/>
    </location>
</feature>
<evidence type="ECO:0000259" key="6">
    <source>
        <dbReference type="PROSITE" id="PS50850"/>
    </source>
</evidence>
<feature type="transmembrane region" description="Helical" evidence="5">
    <location>
        <begin position="379"/>
        <end position="396"/>
    </location>
</feature>
<feature type="transmembrane region" description="Helical" evidence="5">
    <location>
        <begin position="219"/>
        <end position="239"/>
    </location>
</feature>
<sequence length="605" mass="67885">MGYDEVLVPLGDFGKYQRLIFFLLCLTAISCAFHKMSRTFIFAKPNFRCQLPFEHEANDTHLTASKTNDFKLPAHLWHLVYPADTADPKIGRYEACSYFNIEEKYYELLGGSMTAYNDSSSLLLQNITLSNETMPCNGYIYDRSKISNSAVTEWNMICDHSFLVATSDAIFMFGVLVGSIGFGQLSDKCGRKPVFFVSLLIQVSFGILAGIAPDYLTYIIVRFIIGATTSGVFLVAYVIAMEMVGPKKRLYAGIFLMMFFSVGFMLTAVFAYFINEWRTLQIAISLPGLLFLGYYWIIPESARWLISNNRKEAAIANIQKAARFNKVNLDAAEINRLLSDEENVENLKTKETQENTTVTSNRAVSVFDLLRYPNLRRKTLLIFFDWFVNSGTYYGLSWNTNALGDNMLLNFVISGAVEIPAFTFLLFTLNRWGRRTILCGCMLVAGSALLLTIVVPEELNWLIIVLAMMGKLAITASYGTVYIFSAEQFPTVVRNVGLGASSMMARIGGILAPFINMLSNVWRPLPLIIFGSAAFIGGLLSLLLPETHNKPTLETIEEGENFGRKVDTRIERSNKDIFIVDNMENVPLNSNGNHPDKIQIKNMTS</sequence>
<dbReference type="InterPro" id="IPR036259">
    <property type="entry name" value="MFS_trans_sf"/>
</dbReference>
<dbReference type="SUPFAM" id="SSF103473">
    <property type="entry name" value="MFS general substrate transporter"/>
    <property type="match status" value="1"/>
</dbReference>
<feature type="transmembrane region" description="Helical" evidence="5">
    <location>
        <begin position="16"/>
        <end position="34"/>
    </location>
</feature>
<feature type="transmembrane region" description="Helical" evidence="5">
    <location>
        <begin position="436"/>
        <end position="455"/>
    </location>
</feature>
<evidence type="ECO:0000256" key="3">
    <source>
        <dbReference type="ARBA" id="ARBA00022989"/>
    </source>
</evidence>
<dbReference type="InterPro" id="IPR020846">
    <property type="entry name" value="MFS_dom"/>
</dbReference>
<evidence type="ECO:0000256" key="1">
    <source>
        <dbReference type="ARBA" id="ARBA00004141"/>
    </source>
</evidence>
<dbReference type="GO" id="GO:0022857">
    <property type="term" value="F:transmembrane transporter activity"/>
    <property type="evidence" value="ECO:0007669"/>
    <property type="project" value="InterPro"/>
</dbReference>
<protein>
    <submittedName>
        <fullName evidence="7">Organic cation transporter-like protein</fullName>
    </submittedName>
</protein>
<name>A0A034VGW5_BACDO</name>
<accession>A0A034VGW5</accession>
<dbReference type="CDD" id="cd17317">
    <property type="entry name" value="MFS_SLC22"/>
    <property type="match status" value="1"/>
</dbReference>
<feature type="transmembrane region" description="Helical" evidence="5">
    <location>
        <begin position="461"/>
        <end position="484"/>
    </location>
</feature>
<keyword evidence="2 5" id="KW-0812">Transmembrane</keyword>
<feature type="transmembrane region" description="Helical" evidence="5">
    <location>
        <begin position="408"/>
        <end position="429"/>
    </location>
</feature>
<dbReference type="PANTHER" id="PTHR24064">
    <property type="entry name" value="SOLUTE CARRIER FAMILY 22 MEMBER"/>
    <property type="match status" value="1"/>
</dbReference>
<evidence type="ECO:0000313" key="7">
    <source>
        <dbReference type="EMBL" id="JAC40783.1"/>
    </source>
</evidence>
<evidence type="ECO:0000256" key="2">
    <source>
        <dbReference type="ARBA" id="ARBA00022692"/>
    </source>
</evidence>
<dbReference type="EMBL" id="GAKP01018169">
    <property type="protein sequence ID" value="JAC40783.1"/>
    <property type="molecule type" value="Transcribed_RNA"/>
</dbReference>
<dbReference type="PROSITE" id="PS50850">
    <property type="entry name" value="MFS"/>
    <property type="match status" value="1"/>
</dbReference>
<dbReference type="OrthoDB" id="3936150at2759"/>
<dbReference type="InterPro" id="IPR005828">
    <property type="entry name" value="MFS_sugar_transport-like"/>
</dbReference>
<keyword evidence="4 5" id="KW-0472">Membrane</keyword>
<feature type="domain" description="Major facilitator superfamily (MFS) profile" evidence="6">
    <location>
        <begin position="104"/>
        <end position="549"/>
    </location>
</feature>
<organism evidence="7">
    <name type="scientific">Bactrocera dorsalis</name>
    <name type="common">Oriental fruit fly</name>
    <name type="synonym">Dacus dorsalis</name>
    <dbReference type="NCBI Taxonomy" id="27457"/>
    <lineage>
        <taxon>Eukaryota</taxon>
        <taxon>Metazoa</taxon>
        <taxon>Ecdysozoa</taxon>
        <taxon>Arthropoda</taxon>
        <taxon>Hexapoda</taxon>
        <taxon>Insecta</taxon>
        <taxon>Pterygota</taxon>
        <taxon>Neoptera</taxon>
        <taxon>Endopterygota</taxon>
        <taxon>Diptera</taxon>
        <taxon>Brachycera</taxon>
        <taxon>Muscomorpha</taxon>
        <taxon>Tephritoidea</taxon>
        <taxon>Tephritidae</taxon>
        <taxon>Bactrocera</taxon>
        <taxon>Bactrocera</taxon>
    </lineage>
</organism>
<feature type="transmembrane region" description="Helical" evidence="5">
    <location>
        <begin position="251"/>
        <end position="274"/>
    </location>
</feature>
<evidence type="ECO:0000256" key="5">
    <source>
        <dbReference type="SAM" id="Phobius"/>
    </source>
</evidence>
<feature type="transmembrane region" description="Helical" evidence="5">
    <location>
        <begin position="527"/>
        <end position="544"/>
    </location>
</feature>
<dbReference type="Pfam" id="PF00083">
    <property type="entry name" value="Sugar_tr"/>
    <property type="match status" value="1"/>
</dbReference>
<feature type="transmembrane region" description="Helical" evidence="5">
    <location>
        <begin position="280"/>
        <end position="298"/>
    </location>
</feature>
<dbReference type="Gene3D" id="1.20.1250.20">
    <property type="entry name" value="MFS general substrate transporter like domains"/>
    <property type="match status" value="1"/>
</dbReference>
<evidence type="ECO:0000256" key="4">
    <source>
        <dbReference type="ARBA" id="ARBA00023136"/>
    </source>
</evidence>
<dbReference type="AlphaFoldDB" id="A0A034VGW5"/>
<proteinExistence type="predicted"/>
<reference evidence="7" key="1">
    <citation type="journal article" date="2014" name="BMC Genomics">
        <title>Characterizing the developmental transcriptome of the oriental fruit fly, Bactrocera dorsalis (Diptera: Tephritidae) through comparative genomic analysis with Drosophila melanogaster utilizing modENCODE datasets.</title>
        <authorList>
            <person name="Geib S.M."/>
            <person name="Calla B."/>
            <person name="Hall B."/>
            <person name="Hou S."/>
            <person name="Manoukis N.C."/>
        </authorList>
    </citation>
    <scope>NUCLEOTIDE SEQUENCE</scope>
    <source>
        <strain evidence="7">Punador</strain>
    </source>
</reference>
<keyword evidence="3 5" id="KW-1133">Transmembrane helix</keyword>
<feature type="transmembrane region" description="Helical" evidence="5">
    <location>
        <begin position="194"/>
        <end position="213"/>
    </location>
</feature>